<comment type="caution">
    <text evidence="2">The sequence shown here is derived from an EMBL/GenBank/DDBJ whole genome shotgun (WGS) entry which is preliminary data.</text>
</comment>
<sequence>MRARRPTSRVLGTCTPRREGQLNPQRTTRSRETRNRGESNTRHGSHATNATPSPSREWPPLPCMRSYMTMALKRADHKNRANGQL</sequence>
<feature type="region of interest" description="Disordered" evidence="1">
    <location>
        <begin position="1"/>
        <end position="61"/>
    </location>
</feature>
<organism evidence="2 3">
    <name type="scientific">Nepenthes gracilis</name>
    <name type="common">Slender pitcher plant</name>
    <dbReference type="NCBI Taxonomy" id="150966"/>
    <lineage>
        <taxon>Eukaryota</taxon>
        <taxon>Viridiplantae</taxon>
        <taxon>Streptophyta</taxon>
        <taxon>Embryophyta</taxon>
        <taxon>Tracheophyta</taxon>
        <taxon>Spermatophyta</taxon>
        <taxon>Magnoliopsida</taxon>
        <taxon>eudicotyledons</taxon>
        <taxon>Gunneridae</taxon>
        <taxon>Pentapetalae</taxon>
        <taxon>Caryophyllales</taxon>
        <taxon>Nepenthaceae</taxon>
        <taxon>Nepenthes</taxon>
    </lineage>
</organism>
<reference evidence="2" key="1">
    <citation type="submission" date="2023-05" db="EMBL/GenBank/DDBJ databases">
        <title>Nepenthes gracilis genome sequencing.</title>
        <authorList>
            <person name="Fukushima K."/>
        </authorList>
    </citation>
    <scope>NUCLEOTIDE SEQUENCE</scope>
    <source>
        <strain evidence="2">SING2019-196</strain>
    </source>
</reference>
<dbReference type="Proteomes" id="UP001279734">
    <property type="component" value="Unassembled WGS sequence"/>
</dbReference>
<keyword evidence="3" id="KW-1185">Reference proteome</keyword>
<dbReference type="AlphaFoldDB" id="A0AAD3SFQ4"/>
<dbReference type="EMBL" id="BSYO01000010">
    <property type="protein sequence ID" value="GMH10550.1"/>
    <property type="molecule type" value="Genomic_DNA"/>
</dbReference>
<evidence type="ECO:0000256" key="1">
    <source>
        <dbReference type="SAM" id="MobiDB-lite"/>
    </source>
</evidence>
<name>A0AAD3SFQ4_NEPGR</name>
<feature type="compositionally biased region" description="Basic and acidic residues" evidence="1">
    <location>
        <begin position="29"/>
        <end position="41"/>
    </location>
</feature>
<evidence type="ECO:0000313" key="3">
    <source>
        <dbReference type="Proteomes" id="UP001279734"/>
    </source>
</evidence>
<evidence type="ECO:0000313" key="2">
    <source>
        <dbReference type="EMBL" id="GMH10550.1"/>
    </source>
</evidence>
<protein>
    <submittedName>
        <fullName evidence="2">Uncharacterized protein</fullName>
    </submittedName>
</protein>
<gene>
    <name evidence="2" type="ORF">Nepgr_012391</name>
</gene>
<accession>A0AAD3SFQ4</accession>
<proteinExistence type="predicted"/>